<reference evidence="6 7" key="1">
    <citation type="journal article" date="2012" name="Stand. Genomic Sci.">
        <title>Complete genome sequence of the facultatively chemolithoautotrophic and methylotrophic alpha Proteobacterium Starkeya novella type strain (ATCC 8093(T)).</title>
        <authorList>
            <person name="Kappler U."/>
            <person name="Davenport K."/>
            <person name="Beatson S."/>
            <person name="Lucas S."/>
            <person name="Lapidus A."/>
            <person name="Copeland A."/>
            <person name="Berry K.W."/>
            <person name="Glavina Del Rio T."/>
            <person name="Hammon N."/>
            <person name="Dalin E."/>
            <person name="Tice H."/>
            <person name="Pitluck S."/>
            <person name="Richardson P."/>
            <person name="Bruce D."/>
            <person name="Goodwin L.A."/>
            <person name="Han C."/>
            <person name="Tapia R."/>
            <person name="Detter J.C."/>
            <person name="Chang Y.J."/>
            <person name="Jeffries C.D."/>
            <person name="Land M."/>
            <person name="Hauser L."/>
            <person name="Kyrpides N.C."/>
            <person name="Goker M."/>
            <person name="Ivanova N."/>
            <person name="Klenk H.P."/>
            <person name="Woyke T."/>
        </authorList>
    </citation>
    <scope>NUCLEOTIDE SEQUENCE [LARGE SCALE GENOMIC DNA]</scope>
    <source>
        <strain evidence="7">ATCC 8093 / DSM 506 / JCM 20403 / CCM 1077 / IAM 12100 / NBRC 12443 / NCIMB 10456</strain>
    </source>
</reference>
<dbReference type="AlphaFoldDB" id="D7A094"/>
<evidence type="ECO:0000256" key="4">
    <source>
        <dbReference type="ARBA" id="ARBA00023172"/>
    </source>
</evidence>
<feature type="domain" description="Tyr recombinase" evidence="5">
    <location>
        <begin position="344"/>
        <end position="549"/>
    </location>
</feature>
<dbReference type="GO" id="GO:0015074">
    <property type="term" value="P:DNA integration"/>
    <property type="evidence" value="ECO:0007669"/>
    <property type="project" value="UniProtKB-KW"/>
</dbReference>
<name>D7A094_ANCN5</name>
<dbReference type="SUPFAM" id="SSF56349">
    <property type="entry name" value="DNA breaking-rejoining enzymes"/>
    <property type="match status" value="1"/>
</dbReference>
<accession>D7A094</accession>
<keyword evidence="7" id="KW-1185">Reference proteome</keyword>
<keyword evidence="4" id="KW-0233">DNA recombination</keyword>
<dbReference type="InterPro" id="IPR002104">
    <property type="entry name" value="Integrase_catalytic"/>
</dbReference>
<dbReference type="KEGG" id="sno:Snov_2057"/>
<dbReference type="Pfam" id="PF00589">
    <property type="entry name" value="Phage_integrase"/>
    <property type="match status" value="1"/>
</dbReference>
<organism evidence="6 7">
    <name type="scientific">Ancylobacter novellus (strain ATCC 8093 / DSM 506 / JCM 20403 / CCM 1077 / IAM 12100 / NBRC 12443 / NCIMB 10456)</name>
    <name type="common">Starkeya novella</name>
    <dbReference type="NCBI Taxonomy" id="639283"/>
    <lineage>
        <taxon>Bacteria</taxon>
        <taxon>Pseudomonadati</taxon>
        <taxon>Pseudomonadota</taxon>
        <taxon>Alphaproteobacteria</taxon>
        <taxon>Hyphomicrobiales</taxon>
        <taxon>Xanthobacteraceae</taxon>
        <taxon>Ancylobacter</taxon>
    </lineage>
</organism>
<evidence type="ECO:0000256" key="1">
    <source>
        <dbReference type="ARBA" id="ARBA00008857"/>
    </source>
</evidence>
<dbReference type="InterPro" id="IPR011010">
    <property type="entry name" value="DNA_brk_join_enz"/>
</dbReference>
<evidence type="ECO:0000259" key="5">
    <source>
        <dbReference type="PROSITE" id="PS51898"/>
    </source>
</evidence>
<keyword evidence="2" id="KW-0229">DNA integration</keyword>
<evidence type="ECO:0000313" key="7">
    <source>
        <dbReference type="Proteomes" id="UP000006633"/>
    </source>
</evidence>
<dbReference type="eggNOG" id="COG4974">
    <property type="taxonomic scope" value="Bacteria"/>
</dbReference>
<dbReference type="InterPro" id="IPR050090">
    <property type="entry name" value="Tyrosine_recombinase_XerCD"/>
</dbReference>
<dbReference type="InterPro" id="IPR010998">
    <property type="entry name" value="Integrase_recombinase_N"/>
</dbReference>
<evidence type="ECO:0000313" key="6">
    <source>
        <dbReference type="EMBL" id="ADH89355.1"/>
    </source>
</evidence>
<dbReference type="EMBL" id="CP002026">
    <property type="protein sequence ID" value="ADH89355.1"/>
    <property type="molecule type" value="Genomic_DNA"/>
</dbReference>
<proteinExistence type="inferred from homology"/>
<dbReference type="OrthoDB" id="9784724at2"/>
<comment type="similarity">
    <text evidence="1">Belongs to the 'phage' integrase family.</text>
</comment>
<dbReference type="RefSeq" id="WP_013166859.1">
    <property type="nucleotide sequence ID" value="NC_014217.1"/>
</dbReference>
<dbReference type="HOGENOM" id="CLU_022238_2_0_5"/>
<evidence type="ECO:0000256" key="3">
    <source>
        <dbReference type="ARBA" id="ARBA00023125"/>
    </source>
</evidence>
<evidence type="ECO:0000256" key="2">
    <source>
        <dbReference type="ARBA" id="ARBA00022908"/>
    </source>
</evidence>
<dbReference type="Proteomes" id="UP000006633">
    <property type="component" value="Chromosome"/>
</dbReference>
<keyword evidence="3" id="KW-0238">DNA-binding</keyword>
<gene>
    <name evidence="6" type="ordered locus">Snov_2057</name>
</gene>
<sequence>MGKEVRHLQHKDGRYYARLGIPVALRSIIGKRDFTTALGADRTAALDQLPAAIAAMKAEIAAAKRQLAAPKRDYRPAPSPKRQLAPVEIAHQHLEARLAFDTEVRAGGSDLIGIGSPNPKYVRQLRDIAAGRRPDPLPEPIRLALDFAKRHGPLADEAATLRMLARAELVALDTEMHRDEGEPDPPVPADLIPPKLEADKQSPRILSEDSTKTLGELLPRLLQERKPTPSTAREYEVMVRQFEELIDPPPAIHEITRRTVQRFKDRLLEAPSSATKRFPGMTLPEAIEANRKRADPYPGLDPKTVNDKTLMRLNGLLNWAVRQDIIPDNPASGVKAEITGGKVKAPPRVPFAAGDLTKLFAPSLFGKAPEETRWAMLIGLFAGLRPSESAQMRLDSVRRERGVLCLVVEEETKTEGSRRMVPVHSTLIGLGFERYVAGLRSTNATHLFPGWYADGMRAKQEAEANGSTVLNQFFPRFIPRRFNVTYRKNAGIADPRKDFYSFRHTFKTGLSSAGVERGLMDQLCGHRDGSAGSVYVHSVSVEALKEAVERLVFDGFDATTIKT</sequence>
<dbReference type="GO" id="GO:0006310">
    <property type="term" value="P:DNA recombination"/>
    <property type="evidence" value="ECO:0007669"/>
    <property type="project" value="UniProtKB-KW"/>
</dbReference>
<protein>
    <submittedName>
        <fullName evidence="6">Integrase family protein</fullName>
    </submittedName>
</protein>
<dbReference type="InterPro" id="IPR013762">
    <property type="entry name" value="Integrase-like_cat_sf"/>
</dbReference>
<dbReference type="STRING" id="639283.Snov_2057"/>
<dbReference type="PROSITE" id="PS51898">
    <property type="entry name" value="TYR_RECOMBINASE"/>
    <property type="match status" value="1"/>
</dbReference>
<dbReference type="CDD" id="cd01184">
    <property type="entry name" value="INT_C_like_1"/>
    <property type="match status" value="1"/>
</dbReference>
<dbReference type="PANTHER" id="PTHR30349:SF41">
    <property type="entry name" value="INTEGRASE_RECOMBINASE PROTEIN MJ0367-RELATED"/>
    <property type="match status" value="1"/>
</dbReference>
<dbReference type="PANTHER" id="PTHR30349">
    <property type="entry name" value="PHAGE INTEGRASE-RELATED"/>
    <property type="match status" value="1"/>
</dbReference>
<dbReference type="Gene3D" id="1.10.443.10">
    <property type="entry name" value="Intergrase catalytic core"/>
    <property type="match status" value="1"/>
</dbReference>
<dbReference type="GO" id="GO:0003677">
    <property type="term" value="F:DNA binding"/>
    <property type="evidence" value="ECO:0007669"/>
    <property type="project" value="UniProtKB-KW"/>
</dbReference>
<dbReference type="Gene3D" id="1.10.150.130">
    <property type="match status" value="1"/>
</dbReference>